<gene>
    <name evidence="17" type="ORF">JRO89_XS01G0367200</name>
</gene>
<keyword evidence="12 15" id="KW-0472">Membrane</keyword>
<keyword evidence="5" id="KW-0808">Transferase</keyword>
<evidence type="ECO:0000256" key="1">
    <source>
        <dbReference type="ARBA" id="ARBA00000900"/>
    </source>
</evidence>
<dbReference type="EMBL" id="JAFEMO010000001">
    <property type="protein sequence ID" value="KAH7578316.1"/>
    <property type="molecule type" value="Genomic_DNA"/>
</dbReference>
<evidence type="ECO:0000256" key="7">
    <source>
        <dbReference type="ARBA" id="ARBA00022723"/>
    </source>
</evidence>
<evidence type="ECO:0000256" key="11">
    <source>
        <dbReference type="ARBA" id="ARBA00022989"/>
    </source>
</evidence>
<evidence type="ECO:0000256" key="9">
    <source>
        <dbReference type="ARBA" id="ARBA00022786"/>
    </source>
</evidence>
<keyword evidence="18" id="KW-1185">Reference proteome</keyword>
<comment type="subcellular location">
    <subcellularLocation>
        <location evidence="2">Membrane</location>
        <topology evidence="2">Single-pass membrane protein</topology>
    </subcellularLocation>
</comment>
<evidence type="ECO:0000256" key="14">
    <source>
        <dbReference type="PROSITE-ProRule" id="PRU00175"/>
    </source>
</evidence>
<evidence type="ECO:0000256" key="13">
    <source>
        <dbReference type="ARBA" id="ARBA00024209"/>
    </source>
</evidence>
<keyword evidence="6 15" id="KW-0812">Transmembrane</keyword>
<dbReference type="Pfam" id="PF04043">
    <property type="entry name" value="PMEI"/>
    <property type="match status" value="1"/>
</dbReference>
<feature type="transmembrane region" description="Helical" evidence="15">
    <location>
        <begin position="25"/>
        <end position="51"/>
    </location>
</feature>
<dbReference type="InterPro" id="IPR044600">
    <property type="entry name" value="ATL1/ATL16-like"/>
</dbReference>
<comment type="similarity">
    <text evidence="13">Belongs to the RING-type zinc finger family. ATL subfamily.</text>
</comment>
<evidence type="ECO:0000259" key="16">
    <source>
        <dbReference type="PROSITE" id="PS50089"/>
    </source>
</evidence>
<evidence type="ECO:0000256" key="3">
    <source>
        <dbReference type="ARBA" id="ARBA00004906"/>
    </source>
</evidence>
<dbReference type="InterPro" id="IPR006501">
    <property type="entry name" value="Pectinesterase_inhib_dom"/>
</dbReference>
<comment type="catalytic activity">
    <reaction evidence="1">
        <text>S-ubiquitinyl-[E2 ubiquitin-conjugating enzyme]-L-cysteine + [acceptor protein]-L-lysine = [E2 ubiquitin-conjugating enzyme]-L-cysteine + N(6)-ubiquitinyl-[acceptor protein]-L-lysine.</text>
        <dbReference type="EC" id="2.3.2.27"/>
    </reaction>
</comment>
<reference evidence="17 18" key="1">
    <citation type="submission" date="2021-02" db="EMBL/GenBank/DDBJ databases">
        <title>Plant Genome Project.</title>
        <authorList>
            <person name="Zhang R.-G."/>
        </authorList>
    </citation>
    <scope>NUCLEOTIDE SEQUENCE [LARGE SCALE GENOMIC DNA]</scope>
    <source>
        <tissue evidence="17">Leaves</tissue>
    </source>
</reference>
<dbReference type="SMART" id="SM00184">
    <property type="entry name" value="RING"/>
    <property type="match status" value="1"/>
</dbReference>
<dbReference type="Proteomes" id="UP000827721">
    <property type="component" value="Unassembled WGS sequence"/>
</dbReference>
<keyword evidence="9" id="KW-0833">Ubl conjugation pathway</keyword>
<evidence type="ECO:0000313" key="18">
    <source>
        <dbReference type="Proteomes" id="UP000827721"/>
    </source>
</evidence>
<dbReference type="InterPro" id="IPR013083">
    <property type="entry name" value="Znf_RING/FYVE/PHD"/>
</dbReference>
<evidence type="ECO:0000256" key="4">
    <source>
        <dbReference type="ARBA" id="ARBA00012483"/>
    </source>
</evidence>
<dbReference type="Gene3D" id="3.30.40.10">
    <property type="entry name" value="Zinc/RING finger domain, C3HC4 (zinc finger)"/>
    <property type="match status" value="1"/>
</dbReference>
<evidence type="ECO:0000256" key="15">
    <source>
        <dbReference type="SAM" id="Phobius"/>
    </source>
</evidence>
<evidence type="ECO:0000256" key="5">
    <source>
        <dbReference type="ARBA" id="ARBA00022679"/>
    </source>
</evidence>
<evidence type="ECO:0000256" key="8">
    <source>
        <dbReference type="ARBA" id="ARBA00022771"/>
    </source>
</evidence>
<dbReference type="PROSITE" id="PS50089">
    <property type="entry name" value="ZF_RING_2"/>
    <property type="match status" value="1"/>
</dbReference>
<keyword evidence="7" id="KW-0479">Metal-binding</keyword>
<comment type="caution">
    <text evidence="17">The sequence shown here is derived from an EMBL/GenBank/DDBJ whole genome shotgun (WGS) entry which is preliminary data.</text>
</comment>
<dbReference type="SUPFAM" id="SSF101148">
    <property type="entry name" value="Plant invertase/pectin methylesterase inhibitor"/>
    <property type="match status" value="1"/>
</dbReference>
<dbReference type="InterPro" id="IPR035513">
    <property type="entry name" value="Invertase/methylesterase_inhib"/>
</dbReference>
<evidence type="ECO:0000313" key="17">
    <source>
        <dbReference type="EMBL" id="KAH7578316.1"/>
    </source>
</evidence>
<keyword evidence="8 14" id="KW-0863">Zinc-finger</keyword>
<accession>A0ABQ8INQ9</accession>
<dbReference type="InterPro" id="IPR001841">
    <property type="entry name" value="Znf_RING"/>
</dbReference>
<dbReference type="Pfam" id="PF13639">
    <property type="entry name" value="zf-RING_2"/>
    <property type="match status" value="1"/>
</dbReference>
<dbReference type="SUPFAM" id="SSF57850">
    <property type="entry name" value="RING/U-box"/>
    <property type="match status" value="1"/>
</dbReference>
<dbReference type="PANTHER" id="PTHR46913">
    <property type="entry name" value="RING-H2 FINGER PROTEIN ATL16"/>
    <property type="match status" value="1"/>
</dbReference>
<feature type="transmembrane region" description="Helical" evidence="15">
    <location>
        <begin position="249"/>
        <end position="267"/>
    </location>
</feature>
<dbReference type="CDD" id="cd15801">
    <property type="entry name" value="PMEI-like_1"/>
    <property type="match status" value="1"/>
</dbReference>
<evidence type="ECO:0000256" key="12">
    <source>
        <dbReference type="ARBA" id="ARBA00023136"/>
    </source>
</evidence>
<dbReference type="EC" id="2.3.2.27" evidence="4"/>
<evidence type="ECO:0000256" key="6">
    <source>
        <dbReference type="ARBA" id="ARBA00022692"/>
    </source>
</evidence>
<dbReference type="SMART" id="SM00856">
    <property type="entry name" value="PMEI"/>
    <property type="match status" value="1"/>
</dbReference>
<comment type="pathway">
    <text evidence="3">Protein modification; protein ubiquitination.</text>
</comment>
<keyword evidence="10" id="KW-0862">Zinc</keyword>
<dbReference type="NCBIfam" id="TIGR01614">
    <property type="entry name" value="PME_inhib"/>
    <property type="match status" value="1"/>
</dbReference>
<evidence type="ECO:0000256" key="10">
    <source>
        <dbReference type="ARBA" id="ARBA00022833"/>
    </source>
</evidence>
<evidence type="ECO:0000256" key="2">
    <source>
        <dbReference type="ARBA" id="ARBA00004167"/>
    </source>
</evidence>
<dbReference type="CDD" id="cd16461">
    <property type="entry name" value="RING-H2_EL5-like"/>
    <property type="match status" value="1"/>
</dbReference>
<sequence length="429" mass="46872">MDSNISMTLSGHPSSPNNYVLNGKIMLGSVILLFLVIAILVSFHTYARWLFSRRRRLRDRRLFFISSPSAAANTTTSNTSVTNQALDLSILKSIPTFVYSSTTHHHDQLLECAVCLSEFQKNEKGRALPKCNHAFHVDCIDMWFQSHSNCPLCRAPVQPSSPVQPGVISVEEAVSVSEPAGLSSEREEADLGCSSRSLPPSELLSVSVEVPRGDFRARGLDDMGLGLPEGSGFKSLGEELKSKRKMKPMTRLILLLPLTLCLTLQALQSNAQQGSGVNLIEKVCQQAEKKDLCISSLKSKPDGLNSKDLTGLELVAIKVASEHAQDTWGKINKLLRDSTLEPAVQQSLSDCADQYLDAVEQLDDSSAALLANAYRDVRVWVEAAISDISLCEKATQLSSNKAAEIYTRSSTVVNMLNNILVINKQLAGK</sequence>
<feature type="domain" description="RING-type" evidence="16">
    <location>
        <begin position="112"/>
        <end position="154"/>
    </location>
</feature>
<protein>
    <recommendedName>
        <fullName evidence="4">RING-type E3 ubiquitin transferase</fullName>
        <ecNumber evidence="4">2.3.2.27</ecNumber>
    </recommendedName>
</protein>
<dbReference type="Gene3D" id="1.20.140.40">
    <property type="entry name" value="Invertase/pectin methylesterase inhibitor family protein"/>
    <property type="match status" value="1"/>
</dbReference>
<organism evidence="17 18">
    <name type="scientific">Xanthoceras sorbifolium</name>
    <dbReference type="NCBI Taxonomy" id="99658"/>
    <lineage>
        <taxon>Eukaryota</taxon>
        <taxon>Viridiplantae</taxon>
        <taxon>Streptophyta</taxon>
        <taxon>Embryophyta</taxon>
        <taxon>Tracheophyta</taxon>
        <taxon>Spermatophyta</taxon>
        <taxon>Magnoliopsida</taxon>
        <taxon>eudicotyledons</taxon>
        <taxon>Gunneridae</taxon>
        <taxon>Pentapetalae</taxon>
        <taxon>rosids</taxon>
        <taxon>malvids</taxon>
        <taxon>Sapindales</taxon>
        <taxon>Sapindaceae</taxon>
        <taxon>Xanthoceroideae</taxon>
        <taxon>Xanthoceras</taxon>
    </lineage>
</organism>
<name>A0ABQ8INQ9_9ROSI</name>
<proteinExistence type="inferred from homology"/>
<keyword evidence="11 15" id="KW-1133">Transmembrane helix</keyword>
<dbReference type="PANTHER" id="PTHR46913:SF1">
    <property type="entry name" value="RING-H2 FINGER PROTEIN ATL16"/>
    <property type="match status" value="1"/>
</dbReference>